<dbReference type="KEGG" id="csg:Cylst_0669"/>
<dbReference type="RefSeq" id="WP_015206254.1">
    <property type="nucleotide sequence ID" value="NC_019757.1"/>
</dbReference>
<dbReference type="HOGENOM" id="CLU_2449700_0_0_3"/>
<protein>
    <submittedName>
        <fullName evidence="2">Uncharacterized protein</fullName>
    </submittedName>
</protein>
<dbReference type="Proteomes" id="UP000010475">
    <property type="component" value="Chromosome"/>
</dbReference>
<name>K9WS06_9NOST</name>
<organism evidence="2 3">
    <name type="scientific">Cylindrospermum stagnale PCC 7417</name>
    <dbReference type="NCBI Taxonomy" id="56107"/>
    <lineage>
        <taxon>Bacteria</taxon>
        <taxon>Bacillati</taxon>
        <taxon>Cyanobacteriota</taxon>
        <taxon>Cyanophyceae</taxon>
        <taxon>Nostocales</taxon>
        <taxon>Nostocaceae</taxon>
        <taxon>Cylindrospermum</taxon>
    </lineage>
</organism>
<feature type="compositionally biased region" description="Basic and acidic residues" evidence="1">
    <location>
        <begin position="10"/>
        <end position="25"/>
    </location>
</feature>
<feature type="compositionally biased region" description="Basic and acidic residues" evidence="1">
    <location>
        <begin position="32"/>
        <end position="43"/>
    </location>
</feature>
<evidence type="ECO:0000313" key="3">
    <source>
        <dbReference type="Proteomes" id="UP000010475"/>
    </source>
</evidence>
<feature type="region of interest" description="Disordered" evidence="1">
    <location>
        <begin position="1"/>
        <end position="43"/>
    </location>
</feature>
<sequence>MLSQMVDAYSGERDPDDNKKLEGIKQDNGGELPKEYVFEDEGGKVPREIDKKRILNDPPYTIDKVTRKGGFSAGDGATLNVDKVKALRG</sequence>
<evidence type="ECO:0000256" key="1">
    <source>
        <dbReference type="SAM" id="MobiDB-lite"/>
    </source>
</evidence>
<reference evidence="2 3" key="1">
    <citation type="submission" date="2012-06" db="EMBL/GenBank/DDBJ databases">
        <title>Finished chromosome of genome of Cylindrospermum stagnale PCC 7417.</title>
        <authorList>
            <consortium name="US DOE Joint Genome Institute"/>
            <person name="Gugger M."/>
            <person name="Coursin T."/>
            <person name="Rippka R."/>
            <person name="Tandeau De Marsac N."/>
            <person name="Huntemann M."/>
            <person name="Wei C.-L."/>
            <person name="Han J."/>
            <person name="Detter J.C."/>
            <person name="Han C."/>
            <person name="Tapia R."/>
            <person name="Chen A."/>
            <person name="Kyrpides N."/>
            <person name="Mavromatis K."/>
            <person name="Markowitz V."/>
            <person name="Szeto E."/>
            <person name="Ivanova N."/>
            <person name="Pagani I."/>
            <person name="Pati A."/>
            <person name="Goodwin L."/>
            <person name="Nordberg H.P."/>
            <person name="Cantor M.N."/>
            <person name="Hua S.X."/>
            <person name="Woyke T."/>
            <person name="Kerfeld C.A."/>
        </authorList>
    </citation>
    <scope>NUCLEOTIDE SEQUENCE [LARGE SCALE GENOMIC DNA]</scope>
    <source>
        <strain evidence="2 3">PCC 7417</strain>
    </source>
</reference>
<evidence type="ECO:0000313" key="2">
    <source>
        <dbReference type="EMBL" id="AFZ22998.1"/>
    </source>
</evidence>
<gene>
    <name evidence="2" type="ORF">Cylst_0669</name>
</gene>
<dbReference type="AlphaFoldDB" id="K9WS06"/>
<dbReference type="EMBL" id="CP003642">
    <property type="protein sequence ID" value="AFZ22998.1"/>
    <property type="molecule type" value="Genomic_DNA"/>
</dbReference>
<keyword evidence="3" id="KW-1185">Reference proteome</keyword>
<accession>K9WS06</accession>
<proteinExistence type="predicted"/>
<dbReference type="STRING" id="56107.Cylst_0669"/>